<reference evidence="1 2" key="2">
    <citation type="journal article" date="2016" name="ISME J.">
        <title>Heterogeneous composition of key metabolic gene clusters in a vent mussel symbiont population.</title>
        <authorList>
            <person name="Ikuta T."/>
            <person name="Takaki Y."/>
            <person name="Nagai Y."/>
            <person name="Shimamura S."/>
            <person name="Tsuda M."/>
            <person name="Kawagucci S."/>
            <person name="Aoki Y."/>
            <person name="Inoue K."/>
            <person name="Teruya M."/>
            <person name="Satou K."/>
            <person name="Teruya K."/>
            <person name="Shimoji M."/>
            <person name="Tamotsu H."/>
            <person name="Hirano T."/>
            <person name="Maruyama T."/>
            <person name="Yoshida T."/>
        </authorList>
    </citation>
    <scope>NUCLEOTIDE SEQUENCE [LARGE SCALE GENOMIC DNA]</scope>
    <source>
        <strain evidence="1 2">Myojin Knoll</strain>
    </source>
</reference>
<evidence type="ECO:0000313" key="2">
    <source>
        <dbReference type="Proteomes" id="UP000067399"/>
    </source>
</evidence>
<dbReference type="KEGG" id="ebh:BSEPE_0929"/>
<accession>A0A0P0URY8</accession>
<evidence type="ECO:0008006" key="3">
    <source>
        <dbReference type="Google" id="ProtNLM"/>
    </source>
</evidence>
<dbReference type="AlphaFoldDB" id="A0A0P0URY8"/>
<dbReference type="Proteomes" id="UP000067399">
    <property type="component" value="Chromosome"/>
</dbReference>
<gene>
    <name evidence="1" type="ORF">BSEPE_0929</name>
</gene>
<proteinExistence type="predicted"/>
<name>A0A0P0URY8_9GAMM</name>
<dbReference type="RefSeq" id="WP_066044620.1">
    <property type="nucleotide sequence ID" value="NZ_AP013042.1"/>
</dbReference>
<dbReference type="STRING" id="1303921.BSEPE_0929"/>
<protein>
    <recommendedName>
        <fullName evidence="3">NERD domain-containing protein</fullName>
    </recommendedName>
</protein>
<sequence length="398" mass="45978">MTKNLTQGLTPSEKFINGLCESSFLKLWTHPNPKGKKNKELCDCLIVCGVHIVIISVKKIEYKDTNNKTGHDRWVKQAIDKSAKQIYGAERWLEKTDTVTRHDERIINLPPKSERIYHRISVSLGSKLQVPMPYGDLGNGFIHVCDEKSTEILFKELDTILDFTNFLQAVENLSNKTKLIFDGGGIEDLIALYLQNNDLFKNCKNSNLMISTNDIWDGWVNSQEYKDRLLDLQSSYPWDGLIEHYSQDLLSGEVFDFYNRKATNNDWAIMTMALQPRDHRAVLMDAFIECLNNDESASRIAQGYNNTIFVFLRGKHCDREHRSKELLLRCCIVSVNLENKIIVGIARDKPEGNGCSSDLVYIEDKNWTQEEKNKYKEPSKELNYFKGINWKEMKEMSL</sequence>
<keyword evidence="2" id="KW-1185">Reference proteome</keyword>
<dbReference type="OrthoDB" id="570299at2"/>
<reference evidence="1 2" key="1">
    <citation type="journal article" date="2000" name="Mar. Ecol. Prog. Ser.">
        <title>Phylogenetic characterization of endosymbionts in three hydrothermal vent mussels: influence on host distributions.</title>
        <authorList>
            <person name="Fujiwara Y."/>
            <person name="Takai K."/>
            <person name="Uematsu K."/>
            <person name="Tsuchida S."/>
            <person name="Hunt J.C."/>
            <person name="Hashimoto J."/>
        </authorList>
    </citation>
    <scope>NUCLEOTIDE SEQUENCE [LARGE SCALE GENOMIC DNA]</scope>
    <source>
        <strain evidence="1 2">Myojin Knoll</strain>
    </source>
</reference>
<dbReference type="EMBL" id="AP013042">
    <property type="protein sequence ID" value="BAS67920.1"/>
    <property type="molecule type" value="Genomic_DNA"/>
</dbReference>
<organism evidence="1 2">
    <name type="scientific">endosymbiont of Bathymodiolus septemdierum str. Myojin knoll</name>
    <dbReference type="NCBI Taxonomy" id="1303921"/>
    <lineage>
        <taxon>Bacteria</taxon>
        <taxon>Pseudomonadati</taxon>
        <taxon>Pseudomonadota</taxon>
        <taxon>Gammaproteobacteria</taxon>
        <taxon>sulfur-oxidizing symbionts</taxon>
    </lineage>
</organism>
<evidence type="ECO:0000313" key="1">
    <source>
        <dbReference type="EMBL" id="BAS67920.1"/>
    </source>
</evidence>